<sequence length="62" mass="7320">MPEVEEILKKVEELRDKLNKVAQEKNEKLTDPKIIAVSRELDSLLNTYHKLMTNKMIKLKKL</sequence>
<keyword evidence="3" id="KW-1185">Reference proteome</keyword>
<dbReference type="InterPro" id="IPR037208">
    <property type="entry name" value="Spo0E-like_sf"/>
</dbReference>
<proteinExistence type="predicted"/>
<dbReference type="InterPro" id="IPR018540">
    <property type="entry name" value="Spo0E-like"/>
</dbReference>
<evidence type="ECO:0000313" key="2">
    <source>
        <dbReference type="EMBL" id="SFL33032.1"/>
    </source>
</evidence>
<dbReference type="Gene3D" id="4.10.280.10">
    <property type="entry name" value="Helix-loop-helix DNA-binding domain"/>
    <property type="match status" value="1"/>
</dbReference>
<dbReference type="SUPFAM" id="SSF140500">
    <property type="entry name" value="BAS1536-like"/>
    <property type="match status" value="1"/>
</dbReference>
<dbReference type="AlphaFoldDB" id="A0A1I4GSH6"/>
<dbReference type="GO" id="GO:0043937">
    <property type="term" value="P:regulation of sporulation"/>
    <property type="evidence" value="ECO:0007669"/>
    <property type="project" value="InterPro"/>
</dbReference>
<dbReference type="STRING" id="1123291.SAMN04490355_1001185"/>
<dbReference type="EMBL" id="FOTS01000001">
    <property type="protein sequence ID" value="SFL33032.1"/>
    <property type="molecule type" value="Genomic_DNA"/>
</dbReference>
<protein>
    <submittedName>
        <fullName evidence="2">Spo0E like sporulation regulatory protein</fullName>
    </submittedName>
</protein>
<name>A0A1I4GSH6_9FIRM</name>
<evidence type="ECO:0000256" key="1">
    <source>
        <dbReference type="SAM" id="Coils"/>
    </source>
</evidence>
<accession>A0A1I4GSH6</accession>
<organism evidence="2 3">
    <name type="scientific">Pelosinus propionicus DSM 13327</name>
    <dbReference type="NCBI Taxonomy" id="1123291"/>
    <lineage>
        <taxon>Bacteria</taxon>
        <taxon>Bacillati</taxon>
        <taxon>Bacillota</taxon>
        <taxon>Negativicutes</taxon>
        <taxon>Selenomonadales</taxon>
        <taxon>Sporomusaceae</taxon>
        <taxon>Pelosinus</taxon>
    </lineage>
</organism>
<dbReference type="Proteomes" id="UP000199520">
    <property type="component" value="Unassembled WGS sequence"/>
</dbReference>
<gene>
    <name evidence="2" type="ORF">SAMN04490355_1001185</name>
</gene>
<dbReference type="GO" id="GO:0046983">
    <property type="term" value="F:protein dimerization activity"/>
    <property type="evidence" value="ECO:0007669"/>
    <property type="project" value="InterPro"/>
</dbReference>
<dbReference type="OrthoDB" id="2680637at2"/>
<keyword evidence="1" id="KW-0175">Coiled coil</keyword>
<reference evidence="3" key="1">
    <citation type="submission" date="2016-10" db="EMBL/GenBank/DDBJ databases">
        <authorList>
            <person name="Varghese N."/>
            <person name="Submissions S."/>
        </authorList>
    </citation>
    <scope>NUCLEOTIDE SEQUENCE [LARGE SCALE GENOMIC DNA]</scope>
    <source>
        <strain evidence="3">DSM 13327</strain>
    </source>
</reference>
<dbReference type="Pfam" id="PF09388">
    <property type="entry name" value="SpoOE-like"/>
    <property type="match status" value="1"/>
</dbReference>
<dbReference type="InterPro" id="IPR036638">
    <property type="entry name" value="HLH_DNA-bd_sf"/>
</dbReference>
<feature type="coiled-coil region" evidence="1">
    <location>
        <begin position="1"/>
        <end position="31"/>
    </location>
</feature>
<dbReference type="RefSeq" id="WP_090932019.1">
    <property type="nucleotide sequence ID" value="NZ_FOTS01000001.1"/>
</dbReference>
<evidence type="ECO:0000313" key="3">
    <source>
        <dbReference type="Proteomes" id="UP000199520"/>
    </source>
</evidence>